<dbReference type="SUPFAM" id="SSF64484">
    <property type="entry name" value="beta and beta-prime subunits of DNA dependent RNA-polymerase"/>
    <property type="match status" value="1"/>
</dbReference>
<evidence type="ECO:0000256" key="1">
    <source>
        <dbReference type="ARBA" id="ARBA00006835"/>
    </source>
</evidence>
<keyword evidence="3" id="KW-0240">DNA-directed RNA polymerase</keyword>
<organism evidence="7 8">
    <name type="scientific">Kingdonia uniflora</name>
    <dbReference type="NCBI Taxonomy" id="39325"/>
    <lineage>
        <taxon>Eukaryota</taxon>
        <taxon>Viridiplantae</taxon>
        <taxon>Streptophyta</taxon>
        <taxon>Embryophyta</taxon>
        <taxon>Tracheophyta</taxon>
        <taxon>Spermatophyta</taxon>
        <taxon>Magnoliopsida</taxon>
        <taxon>Ranunculales</taxon>
        <taxon>Circaeasteraceae</taxon>
        <taxon>Kingdonia</taxon>
    </lineage>
</organism>
<comment type="caution">
    <text evidence="7">The sequence shown here is derived from an EMBL/GenBank/DDBJ whole genome shotgun (WGS) entry which is preliminary data.</text>
</comment>
<dbReference type="Proteomes" id="UP000541444">
    <property type="component" value="Unassembled WGS sequence"/>
</dbReference>
<evidence type="ECO:0000256" key="5">
    <source>
        <dbReference type="ARBA" id="ARBA00022695"/>
    </source>
</evidence>
<reference evidence="7 8" key="1">
    <citation type="journal article" date="2020" name="IScience">
        <title>Genome Sequencing of the Endangered Kingdonia uniflora (Circaeasteraceae, Ranunculales) Reveals Potential Mechanisms of Evolutionary Specialization.</title>
        <authorList>
            <person name="Sun Y."/>
            <person name="Deng T."/>
            <person name="Zhang A."/>
            <person name="Moore M.J."/>
            <person name="Landis J.B."/>
            <person name="Lin N."/>
            <person name="Zhang H."/>
            <person name="Zhang X."/>
            <person name="Huang J."/>
            <person name="Zhang X."/>
            <person name="Sun H."/>
            <person name="Wang H."/>
        </authorList>
    </citation>
    <scope>NUCLEOTIDE SEQUENCE [LARGE SCALE GENOMIC DNA]</scope>
    <source>
        <strain evidence="7">TB1705</strain>
        <tissue evidence="7">Leaf</tissue>
    </source>
</reference>
<keyword evidence="6" id="KW-0804">Transcription</keyword>
<evidence type="ECO:0000256" key="4">
    <source>
        <dbReference type="ARBA" id="ARBA00022679"/>
    </source>
</evidence>
<keyword evidence="8" id="KW-1185">Reference proteome</keyword>
<dbReference type="EC" id="2.7.7.6" evidence="2"/>
<evidence type="ECO:0000313" key="7">
    <source>
        <dbReference type="EMBL" id="KAF6156062.1"/>
    </source>
</evidence>
<dbReference type="EMBL" id="JACGCM010001386">
    <property type="protein sequence ID" value="KAF6156062.1"/>
    <property type="molecule type" value="Genomic_DNA"/>
</dbReference>
<dbReference type="PANTHER" id="PTHR20856">
    <property type="entry name" value="DNA-DIRECTED RNA POLYMERASE I SUBUNIT 2"/>
    <property type="match status" value="1"/>
</dbReference>
<dbReference type="GO" id="GO:0000428">
    <property type="term" value="C:DNA-directed RNA polymerase complex"/>
    <property type="evidence" value="ECO:0007669"/>
    <property type="project" value="UniProtKB-KW"/>
</dbReference>
<evidence type="ECO:0000313" key="8">
    <source>
        <dbReference type="Proteomes" id="UP000541444"/>
    </source>
</evidence>
<dbReference type="GO" id="GO:0032549">
    <property type="term" value="F:ribonucleoside binding"/>
    <property type="evidence" value="ECO:0007669"/>
    <property type="project" value="InterPro"/>
</dbReference>
<evidence type="ECO:0000256" key="3">
    <source>
        <dbReference type="ARBA" id="ARBA00022478"/>
    </source>
</evidence>
<accession>A0A7J7MMS1</accession>
<dbReference type="GO" id="GO:0003899">
    <property type="term" value="F:DNA-directed RNA polymerase activity"/>
    <property type="evidence" value="ECO:0007669"/>
    <property type="project" value="UniProtKB-EC"/>
</dbReference>
<dbReference type="AlphaFoldDB" id="A0A7J7MMS1"/>
<evidence type="ECO:0000256" key="6">
    <source>
        <dbReference type="ARBA" id="ARBA00023163"/>
    </source>
</evidence>
<dbReference type="InterPro" id="IPR015712">
    <property type="entry name" value="DNA-dir_RNA_pol_su2"/>
</dbReference>
<dbReference type="Gene3D" id="3.90.1100.10">
    <property type="match status" value="1"/>
</dbReference>
<proteinExistence type="inferred from homology"/>
<keyword evidence="5" id="KW-0548">Nucleotidyltransferase</keyword>
<gene>
    <name evidence="7" type="ORF">GIB67_010986</name>
</gene>
<evidence type="ECO:0000256" key="2">
    <source>
        <dbReference type="ARBA" id="ARBA00012418"/>
    </source>
</evidence>
<name>A0A7J7MMS1_9MAGN</name>
<protein>
    <recommendedName>
        <fullName evidence="2">DNA-directed RNA polymerase</fullName>
        <ecNumber evidence="2">2.7.7.6</ecNumber>
    </recommendedName>
</protein>
<dbReference type="GO" id="GO:0006351">
    <property type="term" value="P:DNA-templated transcription"/>
    <property type="evidence" value="ECO:0007669"/>
    <property type="project" value="InterPro"/>
</dbReference>
<sequence length="165" mass="18502">MAAKVAFSSESQSQKVDSIFAKPLINQTLATPAKVFQLFRKLQMDVKRSVKKCIDDGKTVNLYNEIKANIITNGLKYSFATGNWGKTNAAGTRAGVSQVLNRLTYASTLSHLRRLNSPIGREGWHSLKSRSLGEDIETAEKIGSIFNAMKFYFKINEMHYDLNYS</sequence>
<keyword evidence="4" id="KW-0808">Transferase</keyword>
<dbReference type="OrthoDB" id="3176171at2759"/>
<comment type="similarity">
    <text evidence="1">Belongs to the RNA polymerase beta chain family.</text>
</comment>